<dbReference type="RefSeq" id="WP_394825862.1">
    <property type="nucleotide sequence ID" value="NZ_CP089984.1"/>
</dbReference>
<feature type="transmembrane region" description="Helical" evidence="1">
    <location>
        <begin position="103"/>
        <end position="123"/>
    </location>
</feature>
<protein>
    <submittedName>
        <fullName evidence="2">DMT family transporter</fullName>
    </submittedName>
</protein>
<evidence type="ECO:0000313" key="3">
    <source>
        <dbReference type="Proteomes" id="UP001370348"/>
    </source>
</evidence>
<evidence type="ECO:0000313" key="2">
    <source>
        <dbReference type="EMBL" id="WXB16233.1"/>
    </source>
</evidence>
<accession>A0ABZ2LZB9</accession>
<dbReference type="Proteomes" id="UP001370348">
    <property type="component" value="Chromosome"/>
</dbReference>
<proteinExistence type="predicted"/>
<reference evidence="2 3" key="1">
    <citation type="submission" date="2021-12" db="EMBL/GenBank/DDBJ databases">
        <title>Discovery of the Pendulisporaceae a myxobacterial family with distinct sporulation behavior and unique specialized metabolism.</title>
        <authorList>
            <person name="Garcia R."/>
            <person name="Popoff A."/>
            <person name="Bader C.D."/>
            <person name="Loehr J."/>
            <person name="Walesch S."/>
            <person name="Walt C."/>
            <person name="Boldt J."/>
            <person name="Bunk B."/>
            <person name="Haeckl F.J.F.P.J."/>
            <person name="Gunesch A.P."/>
            <person name="Birkelbach J."/>
            <person name="Nuebel U."/>
            <person name="Pietschmann T."/>
            <person name="Bach T."/>
            <person name="Mueller R."/>
        </authorList>
    </citation>
    <scope>NUCLEOTIDE SEQUENCE [LARGE SCALE GENOMIC DNA]</scope>
    <source>
        <strain evidence="2 3">MSr11954</strain>
    </source>
</reference>
<sequence>MHSLLFRLLTVGVGGLISLHLAMSGRVGAELTAVRAGMAGLAAANALFWAVGAITAWTAFFFLGGGSPAEYLAAAPKPLLSAGAIGASIVFAVSFLVPGRVGGAGAGFTCLVVGQVLMGLLLAHFGALGSVTDPFSLRKLAGVALVLAGAWLTQR</sequence>
<dbReference type="Pfam" id="PF04657">
    <property type="entry name" value="DMT_YdcZ"/>
    <property type="match status" value="1"/>
</dbReference>
<feature type="transmembrane region" description="Helical" evidence="1">
    <location>
        <begin position="48"/>
        <end position="67"/>
    </location>
</feature>
<keyword evidence="3" id="KW-1185">Reference proteome</keyword>
<name>A0ABZ2LZB9_9BACT</name>
<dbReference type="EMBL" id="CP089984">
    <property type="protein sequence ID" value="WXB16233.1"/>
    <property type="molecule type" value="Genomic_DNA"/>
</dbReference>
<feature type="transmembrane region" description="Helical" evidence="1">
    <location>
        <begin position="79"/>
        <end position="97"/>
    </location>
</feature>
<dbReference type="InterPro" id="IPR006750">
    <property type="entry name" value="YdcZ"/>
</dbReference>
<keyword evidence="1" id="KW-0812">Transmembrane</keyword>
<gene>
    <name evidence="2" type="ORF">LZC94_02920</name>
</gene>
<keyword evidence="1" id="KW-0472">Membrane</keyword>
<organism evidence="2 3">
    <name type="scientific">Pendulispora albinea</name>
    <dbReference type="NCBI Taxonomy" id="2741071"/>
    <lineage>
        <taxon>Bacteria</taxon>
        <taxon>Pseudomonadati</taxon>
        <taxon>Myxococcota</taxon>
        <taxon>Myxococcia</taxon>
        <taxon>Myxococcales</taxon>
        <taxon>Sorangiineae</taxon>
        <taxon>Pendulisporaceae</taxon>
        <taxon>Pendulispora</taxon>
    </lineage>
</organism>
<evidence type="ECO:0000256" key="1">
    <source>
        <dbReference type="SAM" id="Phobius"/>
    </source>
</evidence>
<keyword evidence="1" id="KW-1133">Transmembrane helix</keyword>